<evidence type="ECO:0000256" key="7">
    <source>
        <dbReference type="ARBA" id="ARBA00022840"/>
    </source>
</evidence>
<dbReference type="InterPro" id="IPR000961">
    <property type="entry name" value="AGC-kinase_C"/>
</dbReference>
<dbReference type="InterPro" id="IPR017892">
    <property type="entry name" value="Pkinase_C"/>
</dbReference>
<evidence type="ECO:0000256" key="6">
    <source>
        <dbReference type="ARBA" id="ARBA00022777"/>
    </source>
</evidence>
<dbReference type="SUPFAM" id="SSF56112">
    <property type="entry name" value="Protein kinase-like (PK-like)"/>
    <property type="match status" value="1"/>
</dbReference>
<reference evidence="12 13" key="1">
    <citation type="submission" date="2022-01" db="EMBL/GenBank/DDBJ databases">
        <title>A chromosomal length assembly of Cordylochernes scorpioides.</title>
        <authorList>
            <person name="Zeh D."/>
            <person name="Zeh J."/>
        </authorList>
    </citation>
    <scope>NUCLEOTIDE SEQUENCE [LARGE SCALE GENOMIC DNA]</scope>
    <source>
        <strain evidence="12">IN4F17</strain>
        <tissue evidence="12">Whole Body</tissue>
    </source>
</reference>
<accession>A0ABY6K2A8</accession>
<evidence type="ECO:0000256" key="5">
    <source>
        <dbReference type="ARBA" id="ARBA00022741"/>
    </source>
</evidence>
<dbReference type="SMART" id="SM00220">
    <property type="entry name" value="S_TKc"/>
    <property type="match status" value="1"/>
</dbReference>
<evidence type="ECO:0000256" key="8">
    <source>
        <dbReference type="ARBA" id="ARBA00047899"/>
    </source>
</evidence>
<evidence type="ECO:0000259" key="10">
    <source>
        <dbReference type="PROSITE" id="PS50011"/>
    </source>
</evidence>
<sequence length="172" mass="19174">MAYLSCCRDIKPDNILIDRIGHVKLADFGSASKLNAQKMVTSRMPVGTPDYIAPEVLIAMNSVPAATASYGVECDWWSLGIVAYEMFYGQMPFSDDRVVVTYNNIMNFKVNQSIEVPPYVPILKGEDDTSYFDEFEPEPSSPTLEIPKKEFSGKQLPFIGFTFSHPVDTPAT</sequence>
<evidence type="ECO:0000256" key="4">
    <source>
        <dbReference type="ARBA" id="ARBA00022679"/>
    </source>
</evidence>
<dbReference type="Pfam" id="PF00433">
    <property type="entry name" value="Pkinase_C"/>
    <property type="match status" value="1"/>
</dbReference>
<feature type="domain" description="Protein kinase" evidence="10">
    <location>
        <begin position="1"/>
        <end position="172"/>
    </location>
</feature>
<dbReference type="InterPro" id="IPR011009">
    <property type="entry name" value="Kinase-like_dom_sf"/>
</dbReference>
<evidence type="ECO:0000256" key="9">
    <source>
        <dbReference type="ARBA" id="ARBA00048679"/>
    </source>
</evidence>
<keyword evidence="3" id="KW-0597">Phosphoprotein</keyword>
<keyword evidence="6" id="KW-0418">Kinase</keyword>
<evidence type="ECO:0000259" key="11">
    <source>
        <dbReference type="PROSITE" id="PS51285"/>
    </source>
</evidence>
<evidence type="ECO:0000313" key="13">
    <source>
        <dbReference type="Proteomes" id="UP001235939"/>
    </source>
</evidence>
<dbReference type="Proteomes" id="UP001235939">
    <property type="component" value="Chromosome 01"/>
</dbReference>
<dbReference type="InterPro" id="IPR050839">
    <property type="entry name" value="Rho-assoc_Ser/Thr_Kinase"/>
</dbReference>
<dbReference type="PANTHER" id="PTHR22988">
    <property type="entry name" value="MYOTONIC DYSTROPHY S/T KINASE-RELATED"/>
    <property type="match status" value="1"/>
</dbReference>
<dbReference type="PROSITE" id="PS50011">
    <property type="entry name" value="PROTEIN_KINASE_DOM"/>
    <property type="match status" value="1"/>
</dbReference>
<dbReference type="Pfam" id="PF00069">
    <property type="entry name" value="Pkinase"/>
    <property type="match status" value="1"/>
</dbReference>
<keyword evidence="7" id="KW-0067">ATP-binding</keyword>
<dbReference type="Gene3D" id="1.10.510.10">
    <property type="entry name" value="Transferase(Phosphotransferase) domain 1"/>
    <property type="match status" value="1"/>
</dbReference>
<dbReference type="EC" id="2.7.11.1" evidence="1"/>
<organism evidence="12 13">
    <name type="scientific">Cordylochernes scorpioides</name>
    <dbReference type="NCBI Taxonomy" id="51811"/>
    <lineage>
        <taxon>Eukaryota</taxon>
        <taxon>Metazoa</taxon>
        <taxon>Ecdysozoa</taxon>
        <taxon>Arthropoda</taxon>
        <taxon>Chelicerata</taxon>
        <taxon>Arachnida</taxon>
        <taxon>Pseudoscorpiones</taxon>
        <taxon>Cheliferoidea</taxon>
        <taxon>Chernetidae</taxon>
        <taxon>Cordylochernes</taxon>
    </lineage>
</organism>
<keyword evidence="5" id="KW-0547">Nucleotide-binding</keyword>
<feature type="domain" description="AGC-kinase C-terminal" evidence="11">
    <location>
        <begin position="103"/>
        <end position="172"/>
    </location>
</feature>
<dbReference type="PROSITE" id="PS51285">
    <property type="entry name" value="AGC_KINASE_CTER"/>
    <property type="match status" value="1"/>
</dbReference>
<comment type="catalytic activity">
    <reaction evidence="8">
        <text>L-threonyl-[protein] + ATP = O-phospho-L-threonyl-[protein] + ADP + H(+)</text>
        <dbReference type="Rhea" id="RHEA:46608"/>
        <dbReference type="Rhea" id="RHEA-COMP:11060"/>
        <dbReference type="Rhea" id="RHEA-COMP:11605"/>
        <dbReference type="ChEBI" id="CHEBI:15378"/>
        <dbReference type="ChEBI" id="CHEBI:30013"/>
        <dbReference type="ChEBI" id="CHEBI:30616"/>
        <dbReference type="ChEBI" id="CHEBI:61977"/>
        <dbReference type="ChEBI" id="CHEBI:456216"/>
        <dbReference type="EC" id="2.7.11.1"/>
    </reaction>
</comment>
<protein>
    <recommendedName>
        <fullName evidence="1">non-specific serine/threonine protein kinase</fullName>
        <ecNumber evidence="1">2.7.11.1</ecNumber>
    </recommendedName>
</protein>
<keyword evidence="4" id="KW-0808">Transferase</keyword>
<proteinExistence type="predicted"/>
<dbReference type="InterPro" id="IPR000719">
    <property type="entry name" value="Prot_kinase_dom"/>
</dbReference>
<evidence type="ECO:0000256" key="1">
    <source>
        <dbReference type="ARBA" id="ARBA00012513"/>
    </source>
</evidence>
<name>A0ABY6K2A8_9ARAC</name>
<evidence type="ECO:0000256" key="2">
    <source>
        <dbReference type="ARBA" id="ARBA00022527"/>
    </source>
</evidence>
<dbReference type="EMBL" id="CP092863">
    <property type="protein sequence ID" value="UYV61320.1"/>
    <property type="molecule type" value="Genomic_DNA"/>
</dbReference>
<dbReference type="Gene3D" id="3.30.200.20">
    <property type="entry name" value="Phosphorylase Kinase, domain 1"/>
    <property type="match status" value="1"/>
</dbReference>
<dbReference type="PANTHER" id="PTHR22988:SF71">
    <property type="entry name" value="CITRON RHO-INTERACTING KINASE"/>
    <property type="match status" value="1"/>
</dbReference>
<keyword evidence="13" id="KW-1185">Reference proteome</keyword>
<feature type="non-terminal residue" evidence="12">
    <location>
        <position position="1"/>
    </location>
</feature>
<evidence type="ECO:0000256" key="3">
    <source>
        <dbReference type="ARBA" id="ARBA00022553"/>
    </source>
</evidence>
<evidence type="ECO:0000313" key="12">
    <source>
        <dbReference type="EMBL" id="UYV61320.1"/>
    </source>
</evidence>
<comment type="catalytic activity">
    <reaction evidence="9">
        <text>L-seryl-[protein] + ATP = O-phospho-L-seryl-[protein] + ADP + H(+)</text>
        <dbReference type="Rhea" id="RHEA:17989"/>
        <dbReference type="Rhea" id="RHEA-COMP:9863"/>
        <dbReference type="Rhea" id="RHEA-COMP:11604"/>
        <dbReference type="ChEBI" id="CHEBI:15378"/>
        <dbReference type="ChEBI" id="CHEBI:29999"/>
        <dbReference type="ChEBI" id="CHEBI:30616"/>
        <dbReference type="ChEBI" id="CHEBI:83421"/>
        <dbReference type="ChEBI" id="CHEBI:456216"/>
        <dbReference type="EC" id="2.7.11.1"/>
    </reaction>
</comment>
<gene>
    <name evidence="12" type="ORF">LAZ67_1004336</name>
</gene>
<keyword evidence="2" id="KW-0723">Serine/threonine-protein kinase</keyword>